<feature type="transmembrane region" description="Helical" evidence="6">
    <location>
        <begin position="303"/>
        <end position="326"/>
    </location>
</feature>
<sequence length="422" mass="47418">MKLNHFLNIRRSKFFKHSVLYTLGSMMTPLISLILLPVYTNYLSPSEYGTMTTVQTMVGMLQLFLLLALHGAITRFFFDFLEDKEKQKEYIGSIYLFVFIFSSFGSIVLFIFSDQIGSLIFSNIQINPYMFYLIGLSWATSLLALPMALFRAQEKVGIFVSFNIIKALIIMIFTSYLIIWRGLGAESALFSQFTITVLFLIVAFIIQRKDYKLSFSPTAIKTSLIFSMPLLPHVASGWIIKSSDRVILEKFVDLNELGFYALAAQVSMVLTLFYTSINNAVVPRYTKLRKQGKNESADKLLKYFLYIVIGFGIISIPIATLGVWIITSPEFYSALALIPVLIVGQILKGMYFIPVAKLFYTKKTNAIATSSTIAAVVNISINLIAIPYIGVYGAVTSTIVGEFIRLALIYRASRISSTQTAE</sequence>
<evidence type="ECO:0000256" key="3">
    <source>
        <dbReference type="ARBA" id="ARBA00022692"/>
    </source>
</evidence>
<accession>A0A5C7F8I3</accession>
<feature type="transmembrane region" description="Helical" evidence="6">
    <location>
        <begin position="365"/>
        <end position="385"/>
    </location>
</feature>
<dbReference type="AlphaFoldDB" id="A0A5C7F8I3"/>
<gene>
    <name evidence="7" type="ORF">FTX54_015175</name>
</gene>
<feature type="transmembrane region" description="Helical" evidence="6">
    <location>
        <begin position="189"/>
        <end position="206"/>
    </location>
</feature>
<feature type="transmembrane region" description="Helical" evidence="6">
    <location>
        <begin position="260"/>
        <end position="282"/>
    </location>
</feature>
<dbReference type="InterPro" id="IPR050833">
    <property type="entry name" value="Poly_Biosynth_Transport"/>
</dbReference>
<evidence type="ECO:0000256" key="4">
    <source>
        <dbReference type="ARBA" id="ARBA00022989"/>
    </source>
</evidence>
<dbReference type="EMBL" id="CP144914">
    <property type="protein sequence ID" value="WWD79717.1"/>
    <property type="molecule type" value="Genomic_DNA"/>
</dbReference>
<keyword evidence="5 6" id="KW-0472">Membrane</keyword>
<reference evidence="7 8" key="1">
    <citation type="submission" date="2024-01" db="EMBL/GenBank/DDBJ databases">
        <title>Complete Genome Sequence of Alkalicoccus halolimnae BZ-SZ-XJ29T, a Moderately Halophilic Bacterium Isolated from a Salt Lake.</title>
        <authorList>
            <person name="Zhao B."/>
        </authorList>
    </citation>
    <scope>NUCLEOTIDE SEQUENCE [LARGE SCALE GENOMIC DNA]</scope>
    <source>
        <strain evidence="7 8">BZ-SZ-XJ29</strain>
    </source>
</reference>
<evidence type="ECO:0000256" key="6">
    <source>
        <dbReference type="SAM" id="Phobius"/>
    </source>
</evidence>
<evidence type="ECO:0000313" key="8">
    <source>
        <dbReference type="Proteomes" id="UP000321816"/>
    </source>
</evidence>
<dbReference type="Proteomes" id="UP000321816">
    <property type="component" value="Chromosome"/>
</dbReference>
<evidence type="ECO:0000256" key="2">
    <source>
        <dbReference type="ARBA" id="ARBA00022475"/>
    </source>
</evidence>
<comment type="subcellular location">
    <subcellularLocation>
        <location evidence="1">Cell membrane</location>
        <topology evidence="1">Multi-pass membrane protein</topology>
    </subcellularLocation>
</comment>
<keyword evidence="8" id="KW-1185">Reference proteome</keyword>
<dbReference type="Pfam" id="PF01943">
    <property type="entry name" value="Polysacc_synt"/>
    <property type="match status" value="1"/>
</dbReference>
<dbReference type="KEGG" id="ahal:FTX54_015175"/>
<dbReference type="InterPro" id="IPR002797">
    <property type="entry name" value="Polysacc_synth"/>
</dbReference>
<feature type="transmembrane region" description="Helical" evidence="6">
    <location>
        <begin position="59"/>
        <end position="78"/>
    </location>
</feature>
<keyword evidence="3 6" id="KW-0812">Transmembrane</keyword>
<dbReference type="GO" id="GO:0005886">
    <property type="term" value="C:plasma membrane"/>
    <property type="evidence" value="ECO:0007669"/>
    <property type="project" value="UniProtKB-SubCell"/>
</dbReference>
<name>A0A5C7F8I3_9BACI</name>
<dbReference type="PANTHER" id="PTHR30250:SF11">
    <property type="entry name" value="O-ANTIGEN TRANSPORTER-RELATED"/>
    <property type="match status" value="1"/>
</dbReference>
<evidence type="ECO:0000256" key="5">
    <source>
        <dbReference type="ARBA" id="ARBA00023136"/>
    </source>
</evidence>
<dbReference type="RefSeq" id="WP_147802814.1">
    <property type="nucleotide sequence ID" value="NZ_CP144914.1"/>
</dbReference>
<feature type="transmembrane region" description="Helical" evidence="6">
    <location>
        <begin position="164"/>
        <end position="183"/>
    </location>
</feature>
<feature type="transmembrane region" description="Helical" evidence="6">
    <location>
        <begin position="332"/>
        <end position="353"/>
    </location>
</feature>
<protein>
    <submittedName>
        <fullName evidence="7">Oligosaccharide flippase family protein</fullName>
    </submittedName>
</protein>
<feature type="transmembrane region" description="Helical" evidence="6">
    <location>
        <begin position="20"/>
        <end position="39"/>
    </location>
</feature>
<organism evidence="7 8">
    <name type="scientific">Alkalicoccus halolimnae</name>
    <dbReference type="NCBI Taxonomy" id="1667239"/>
    <lineage>
        <taxon>Bacteria</taxon>
        <taxon>Bacillati</taxon>
        <taxon>Bacillota</taxon>
        <taxon>Bacilli</taxon>
        <taxon>Bacillales</taxon>
        <taxon>Bacillaceae</taxon>
        <taxon>Alkalicoccus</taxon>
    </lineage>
</organism>
<dbReference type="PANTHER" id="PTHR30250">
    <property type="entry name" value="PST FAMILY PREDICTED COLANIC ACID TRANSPORTER"/>
    <property type="match status" value="1"/>
</dbReference>
<keyword evidence="4 6" id="KW-1133">Transmembrane helix</keyword>
<keyword evidence="2" id="KW-1003">Cell membrane</keyword>
<feature type="transmembrane region" description="Helical" evidence="6">
    <location>
        <begin position="218"/>
        <end position="240"/>
    </location>
</feature>
<proteinExistence type="predicted"/>
<dbReference type="OrthoDB" id="3249502at2"/>
<feature type="transmembrane region" description="Helical" evidence="6">
    <location>
        <begin position="90"/>
        <end position="112"/>
    </location>
</feature>
<feature type="transmembrane region" description="Helical" evidence="6">
    <location>
        <begin position="132"/>
        <end position="152"/>
    </location>
</feature>
<evidence type="ECO:0000313" key="7">
    <source>
        <dbReference type="EMBL" id="WWD79717.1"/>
    </source>
</evidence>
<evidence type="ECO:0000256" key="1">
    <source>
        <dbReference type="ARBA" id="ARBA00004651"/>
    </source>
</evidence>